<dbReference type="AlphaFoldDB" id="A0A5C8F281"/>
<dbReference type="Gene3D" id="3.40.50.2000">
    <property type="entry name" value="Glycogen Phosphorylase B"/>
    <property type="match status" value="1"/>
</dbReference>
<keyword evidence="2" id="KW-0808">Transferase</keyword>
<feature type="domain" description="Glycosyl transferase family 1" evidence="1">
    <location>
        <begin position="280"/>
        <end position="435"/>
    </location>
</feature>
<dbReference type="InterPro" id="IPR001296">
    <property type="entry name" value="Glyco_trans_1"/>
</dbReference>
<dbReference type="SUPFAM" id="SSF53756">
    <property type="entry name" value="UDP-Glycosyltransferase/glycogen phosphorylase"/>
    <property type="match status" value="1"/>
</dbReference>
<proteinExistence type="predicted"/>
<dbReference type="GO" id="GO:0016757">
    <property type="term" value="F:glycosyltransferase activity"/>
    <property type="evidence" value="ECO:0007669"/>
    <property type="project" value="InterPro"/>
</dbReference>
<protein>
    <submittedName>
        <fullName evidence="2">Glycosyltransferase family 1 protein</fullName>
    </submittedName>
</protein>
<name>A0A5C8F281_9SPIR</name>
<gene>
    <name evidence="2" type="ORF">EPJ70_08040</name>
</gene>
<comment type="caution">
    <text evidence="2">The sequence shown here is derived from an EMBL/GenBank/DDBJ whole genome shotgun (WGS) entry which is preliminary data.</text>
</comment>
<dbReference type="RefSeq" id="WP_147526883.1">
    <property type="nucleotide sequence ID" value="NZ_SAYG01000009.1"/>
</dbReference>
<evidence type="ECO:0000313" key="2">
    <source>
        <dbReference type="EMBL" id="TXJ44176.1"/>
    </source>
</evidence>
<evidence type="ECO:0000259" key="1">
    <source>
        <dbReference type="Pfam" id="PF00534"/>
    </source>
</evidence>
<dbReference type="EMBL" id="SAYG01000009">
    <property type="protein sequence ID" value="TXJ44176.1"/>
    <property type="molecule type" value="Genomic_DNA"/>
</dbReference>
<reference evidence="2 3" key="1">
    <citation type="journal article" date="1992" name="Lakartidningen">
        <title>[Penicillin V and not amoxicillin is the first choice preparation in acute otitis].</title>
        <authorList>
            <person name="Kamme C."/>
            <person name="Lundgren K."/>
            <person name="Prellner K."/>
        </authorList>
    </citation>
    <scope>NUCLEOTIDE SEQUENCE [LARGE SCALE GENOMIC DNA]</scope>
    <source>
        <strain evidence="2 3">PC3714II</strain>
    </source>
</reference>
<dbReference type="Pfam" id="PF00534">
    <property type="entry name" value="Glycos_transf_1"/>
    <property type="match status" value="1"/>
</dbReference>
<sequence>MKNILKFIYSREDKGIYRIRTIFGIRITTKPKELKLLYNQEHIICNFFYLLKNLNKSIMLNEFYNKNIENNSSIAVFGVLPPEESGIANYNAKTFGINERFTVFSNFASFKDFVRAEESLSDNYKNNFFPIEYFYRYNNKYIKKIFVLGNSNHNIEYLRYAIKEKDKENSYLYMHEAVNFHLISFYTNNSITKFKEIIINYYPSIYNNINCLTDINKIIETLLKENIYGIKIILLLTNITNIIVNNYKCKELILSEIKGTEYDNKINIIKMFHPIEKLNKENIKKQYNKLPYNIYIGSFGYLSSVKSTEIIIKAINILNKKYNNKIKLVVSGYNAKNYINTIKDKTLTENIICFEMENTEDFISLMDYVDMAIQLRNNPLGESSGVIHQLLGLNKKIISTKGFVSKELSKSVREVKPYISAEELALEILDYLEDKTIIDNSELIEKYSFENLANKLLEL</sequence>
<dbReference type="Proteomes" id="UP000324574">
    <property type="component" value="Unassembled WGS sequence"/>
</dbReference>
<evidence type="ECO:0000313" key="3">
    <source>
        <dbReference type="Proteomes" id="UP000324574"/>
    </source>
</evidence>
<organism evidence="2 3">
    <name type="scientific">Brachyspira aalborgi</name>
    <dbReference type="NCBI Taxonomy" id="29522"/>
    <lineage>
        <taxon>Bacteria</taxon>
        <taxon>Pseudomonadati</taxon>
        <taxon>Spirochaetota</taxon>
        <taxon>Spirochaetia</taxon>
        <taxon>Brachyspirales</taxon>
        <taxon>Brachyspiraceae</taxon>
        <taxon>Brachyspira</taxon>
    </lineage>
</organism>
<accession>A0A5C8F281</accession>